<comment type="caution">
    <text evidence="7">The sequence shown here is derived from an EMBL/GenBank/DDBJ whole genome shotgun (WGS) entry which is preliminary data.</text>
</comment>
<sequence>MKAAYSSPELWLIILHLPLLALSSDCDNRNVFLACNTLQASLGRSIIQDNHGPDYQSTITGAWNLFNTQFQPTCIVFPRQSSHVQVAMQSIYTFDVNYAVQAGGHSAMKGWNNVNDGILISFKFMNNISYNPSKDTIILEPAVRWGESVTALESQGVSPVGGRVDDVGTGLLLGGGLSFLSPTHGYAADNYVELDVVLVDGTLVTATASNEYSDLFRALKGGANRFGVVTRYEVRAIHTGSLIDKTWFGGSIAYPNTSFDAVAQAVSRYTRDVSDPNAAILVYFAAIALPDASLTNLAIANLYYNGTSQLPENIFGEFLSIPSIPESTMLTSLSWPDIAFSLTEPLPSDGHGQTFACTVLAGDEDDSLYVDVVREWTNFTTSFRQEFNTSVLAFTPIPVSQIMIGRERGGNAFDSNHSSVIVPYNQIHVQVTLPLGVPQMSPEMEEGRQLFIKQAPRSLGFPLYINECDAEQNVFETYGQYEFLKQTYMKYDPTRFNIRRTAGPPGL</sequence>
<dbReference type="PROSITE" id="PS51387">
    <property type="entry name" value="FAD_PCMH"/>
    <property type="match status" value="1"/>
</dbReference>
<feature type="chain" id="PRO_5047167665" description="FAD-binding PCMH-type domain-containing protein" evidence="5">
    <location>
        <begin position="24"/>
        <end position="507"/>
    </location>
</feature>
<evidence type="ECO:0000256" key="4">
    <source>
        <dbReference type="ARBA" id="ARBA00023002"/>
    </source>
</evidence>
<evidence type="ECO:0000313" key="8">
    <source>
        <dbReference type="Proteomes" id="UP001498398"/>
    </source>
</evidence>
<evidence type="ECO:0000259" key="6">
    <source>
        <dbReference type="PROSITE" id="PS51387"/>
    </source>
</evidence>
<proteinExistence type="inferred from homology"/>
<evidence type="ECO:0000256" key="1">
    <source>
        <dbReference type="ARBA" id="ARBA00005466"/>
    </source>
</evidence>
<dbReference type="InterPro" id="IPR016166">
    <property type="entry name" value="FAD-bd_PCMH"/>
</dbReference>
<dbReference type="InterPro" id="IPR016169">
    <property type="entry name" value="FAD-bd_PCMH_sub2"/>
</dbReference>
<dbReference type="InterPro" id="IPR036318">
    <property type="entry name" value="FAD-bd_PCMH-like_sf"/>
</dbReference>
<keyword evidence="4" id="KW-0560">Oxidoreductase</keyword>
<evidence type="ECO:0000256" key="3">
    <source>
        <dbReference type="ARBA" id="ARBA00022827"/>
    </source>
</evidence>
<dbReference type="Gene3D" id="3.30.465.10">
    <property type="match status" value="1"/>
</dbReference>
<comment type="similarity">
    <text evidence="1">Belongs to the oxygen-dependent FAD-linked oxidoreductase family.</text>
</comment>
<keyword evidence="3" id="KW-0274">FAD</keyword>
<gene>
    <name evidence="7" type="ORF">VKT23_020215</name>
</gene>
<dbReference type="InterPro" id="IPR006094">
    <property type="entry name" value="Oxid_FAD_bind_N"/>
</dbReference>
<dbReference type="Pfam" id="PF01565">
    <property type="entry name" value="FAD_binding_4"/>
    <property type="match status" value="1"/>
</dbReference>
<name>A0ABR1IM49_9AGAR</name>
<dbReference type="Proteomes" id="UP001498398">
    <property type="component" value="Unassembled WGS sequence"/>
</dbReference>
<keyword evidence="8" id="KW-1185">Reference proteome</keyword>
<dbReference type="PANTHER" id="PTHR42973">
    <property type="entry name" value="BINDING OXIDOREDUCTASE, PUTATIVE (AFU_ORTHOLOGUE AFUA_1G17690)-RELATED"/>
    <property type="match status" value="1"/>
</dbReference>
<accession>A0ABR1IM49</accession>
<keyword evidence="2" id="KW-0285">Flavoprotein</keyword>
<dbReference type="InterPro" id="IPR050416">
    <property type="entry name" value="FAD-linked_Oxidoreductase"/>
</dbReference>
<evidence type="ECO:0000256" key="2">
    <source>
        <dbReference type="ARBA" id="ARBA00022630"/>
    </source>
</evidence>
<dbReference type="EMBL" id="JBANRG010000125">
    <property type="protein sequence ID" value="KAK7434371.1"/>
    <property type="molecule type" value="Genomic_DNA"/>
</dbReference>
<evidence type="ECO:0000256" key="5">
    <source>
        <dbReference type="SAM" id="SignalP"/>
    </source>
</evidence>
<feature type="domain" description="FAD-binding PCMH-type" evidence="6">
    <location>
        <begin position="68"/>
        <end position="239"/>
    </location>
</feature>
<keyword evidence="5" id="KW-0732">Signal</keyword>
<dbReference type="SUPFAM" id="SSF56176">
    <property type="entry name" value="FAD-binding/transporter-associated domain-like"/>
    <property type="match status" value="1"/>
</dbReference>
<dbReference type="PANTHER" id="PTHR42973:SF13">
    <property type="entry name" value="FAD-BINDING PCMH-TYPE DOMAIN-CONTAINING PROTEIN"/>
    <property type="match status" value="1"/>
</dbReference>
<protein>
    <recommendedName>
        <fullName evidence="6">FAD-binding PCMH-type domain-containing protein</fullName>
    </recommendedName>
</protein>
<evidence type="ECO:0000313" key="7">
    <source>
        <dbReference type="EMBL" id="KAK7434371.1"/>
    </source>
</evidence>
<organism evidence="7 8">
    <name type="scientific">Marasmiellus scandens</name>
    <dbReference type="NCBI Taxonomy" id="2682957"/>
    <lineage>
        <taxon>Eukaryota</taxon>
        <taxon>Fungi</taxon>
        <taxon>Dikarya</taxon>
        <taxon>Basidiomycota</taxon>
        <taxon>Agaricomycotina</taxon>
        <taxon>Agaricomycetes</taxon>
        <taxon>Agaricomycetidae</taxon>
        <taxon>Agaricales</taxon>
        <taxon>Marasmiineae</taxon>
        <taxon>Omphalotaceae</taxon>
        <taxon>Marasmiellus</taxon>
    </lineage>
</organism>
<reference evidence="7 8" key="1">
    <citation type="submission" date="2024-01" db="EMBL/GenBank/DDBJ databases">
        <title>A draft genome for the cacao thread blight pathogen Marasmiellus scandens.</title>
        <authorList>
            <person name="Baruah I.K."/>
            <person name="Leung J."/>
            <person name="Bukari Y."/>
            <person name="Amoako-Attah I."/>
            <person name="Meinhardt L.W."/>
            <person name="Bailey B.A."/>
            <person name="Cohen S.P."/>
        </authorList>
    </citation>
    <scope>NUCLEOTIDE SEQUENCE [LARGE SCALE GENOMIC DNA]</scope>
    <source>
        <strain evidence="7 8">GH-19</strain>
    </source>
</reference>
<feature type="signal peptide" evidence="5">
    <location>
        <begin position="1"/>
        <end position="23"/>
    </location>
</feature>